<dbReference type="Proteomes" id="UP000655588">
    <property type="component" value="Unassembled WGS sequence"/>
</dbReference>
<dbReference type="Gene3D" id="3.30.160.20">
    <property type="match status" value="2"/>
</dbReference>
<dbReference type="GO" id="GO:0006382">
    <property type="term" value="P:adenosine to inosine editing"/>
    <property type="evidence" value="ECO:0007669"/>
    <property type="project" value="TreeGrafter"/>
</dbReference>
<dbReference type="GO" id="GO:0005730">
    <property type="term" value="C:nucleolus"/>
    <property type="evidence" value="ECO:0007669"/>
    <property type="project" value="TreeGrafter"/>
</dbReference>
<dbReference type="GO" id="GO:0008251">
    <property type="term" value="F:tRNA-specific adenosine deaminase activity"/>
    <property type="evidence" value="ECO:0007669"/>
    <property type="project" value="TreeGrafter"/>
</dbReference>
<dbReference type="Pfam" id="PF02137">
    <property type="entry name" value="A_deamin"/>
    <property type="match status" value="1"/>
</dbReference>
<dbReference type="EMBL" id="WNWW01000317">
    <property type="protein sequence ID" value="KAF3426446.1"/>
    <property type="molecule type" value="Genomic_DNA"/>
</dbReference>
<name>A0A833VP16_9HYME</name>
<accession>A0A833VP16</accession>
<dbReference type="GO" id="GO:0005737">
    <property type="term" value="C:cytoplasm"/>
    <property type="evidence" value="ECO:0007669"/>
    <property type="project" value="TreeGrafter"/>
</dbReference>
<feature type="domain" description="DRBM" evidence="3">
    <location>
        <begin position="347"/>
        <end position="383"/>
    </location>
</feature>
<evidence type="ECO:0000256" key="1">
    <source>
        <dbReference type="PROSITE-ProRule" id="PRU00266"/>
    </source>
</evidence>
<evidence type="ECO:0000313" key="6">
    <source>
        <dbReference type="Proteomes" id="UP000655588"/>
    </source>
</evidence>
<protein>
    <recommendedName>
        <fullName evidence="7">Double-stranded RNA-specific editase Adar</fullName>
    </recommendedName>
</protein>
<dbReference type="PANTHER" id="PTHR10910:SF62">
    <property type="entry name" value="AT07585P-RELATED"/>
    <property type="match status" value="1"/>
</dbReference>
<keyword evidence="1" id="KW-0694">RNA-binding</keyword>
<dbReference type="AlphaFoldDB" id="A0A833VP16"/>
<dbReference type="Pfam" id="PF00035">
    <property type="entry name" value="dsrm"/>
    <property type="match status" value="2"/>
</dbReference>
<dbReference type="GO" id="GO:0003725">
    <property type="term" value="F:double-stranded RNA binding"/>
    <property type="evidence" value="ECO:0007669"/>
    <property type="project" value="TreeGrafter"/>
</dbReference>
<dbReference type="InterPro" id="IPR002466">
    <property type="entry name" value="A_deamin"/>
</dbReference>
<sequence length="786" mass="88543">MKIVSRTKEKQQFPNIFLPIRSTRKEQYRTTSKARPTLRIWNLIKPITSCYSTDSHKRQDLQRKVSTSDLFFYRVRNFYRYASYAIKVIHVLNDKTLISIIEYKIIRILVYCAMFQERLFSGAFFNASVGQEMSNGLTMLNNDKGTNETSIKLKRRYFFFLLFNYRMEQPNISRPILKRPAESEPEGTTNPKKRHKNPQPKNAVCALNELKTGAVYKVVDQTGPTHAPIFTIAVQIDGQTYEGKGRTKKMAKHAAAELALRNIIQFRNTPEVHQAINTCQPSIPLEPDFTSDVTERDNHLVNAFKTLTQEPKSTNKFLEKGPVALINELYPGVVYKCVSDNGESYAKFTISVTIDGETFEGTGPSKKLAKAAASKAALAKLRNVHSSSFCIPLPVRVLPNFSSSGHWQDQMTLPQMLADKIGKMVNQKFSELIQSKPQHARRKVLAGIVQTKGSDADLICVTTGTKCVSGEHLSVSGGALNDCHAEVVARRCLCEYLYKQLELHTEDHGAESILEPAKKGFKLKQGIQFHLYINTAPCGDARIFSPHEENESVDKHPNRRARGQLRTKIESGEGTIPVKSSEGIQTWDGVLMGQRLLTMSCSDKIARWNVLGVQGALLSHFIEPIYFHSIVLGSLLNPSHMYRAVCGRIENTIQGLPPPYRLNKPLMSLITSSEVRQPGKAPNYSVNWTIGQSEAEVINCTTGKDELGKPSRISKQGLFRRFYNLLGKLDTIDDADKNQCRHYLDAKSSVQNYSLAKHQLKEAFVKAHLGSWVKKPIEQDMFEVDI</sequence>
<dbReference type="SUPFAM" id="SSF54768">
    <property type="entry name" value="dsRNA-binding domain-like"/>
    <property type="match status" value="2"/>
</dbReference>
<dbReference type="PANTHER" id="PTHR10910">
    <property type="entry name" value="EUKARYOTE SPECIFIC DSRNA BINDING PROTEIN"/>
    <property type="match status" value="1"/>
</dbReference>
<reference evidence="5" key="1">
    <citation type="submission" date="2019-11" db="EMBL/GenBank/DDBJ databases">
        <title>The nuclear and mitochondrial genomes of Frieseomelitta varia - a highly eusocial stingless bee (Meliponini) with a permanently sterile worker caste.</title>
        <authorList>
            <person name="Freitas F.C.P."/>
            <person name="Lourenco A.P."/>
            <person name="Nunes F.M.F."/>
            <person name="Paschoal A.R."/>
            <person name="Abreu F.C.P."/>
            <person name="Barbin F.O."/>
            <person name="Bataglia L."/>
            <person name="Cardoso-Junior C.A.M."/>
            <person name="Cervoni M.S."/>
            <person name="Silva S.R."/>
            <person name="Dalarmi F."/>
            <person name="Del Lama M.A."/>
            <person name="Depintor T.S."/>
            <person name="Ferreira K.M."/>
            <person name="Goria P.S."/>
            <person name="Jaskot M.C."/>
            <person name="Lago D.C."/>
            <person name="Luna-Lucena D."/>
            <person name="Moda L.M."/>
            <person name="Nascimento L."/>
            <person name="Pedrino M."/>
            <person name="Rabico F.O."/>
            <person name="Sanches F.C."/>
            <person name="Santos D.E."/>
            <person name="Santos C.G."/>
            <person name="Vieira J."/>
            <person name="Lopes T.F."/>
            <person name="Barchuk A.R."/>
            <person name="Hartfelder K."/>
            <person name="Simoes Z.L.P."/>
            <person name="Bitondi M.M.G."/>
            <person name="Pinheiro D.G."/>
        </authorList>
    </citation>
    <scope>NUCLEOTIDE SEQUENCE</scope>
    <source>
        <strain evidence="5">USP_RPSP 00005682</strain>
        <tissue evidence="5">Whole individual</tissue>
    </source>
</reference>
<evidence type="ECO:0000259" key="4">
    <source>
        <dbReference type="PROSITE" id="PS50141"/>
    </source>
</evidence>
<dbReference type="PROSITE" id="PS50137">
    <property type="entry name" value="DS_RBD"/>
    <property type="match status" value="2"/>
</dbReference>
<dbReference type="SMART" id="SM00552">
    <property type="entry name" value="ADEAMc"/>
    <property type="match status" value="1"/>
</dbReference>
<gene>
    <name evidence="5" type="ORF">E2986_08631</name>
</gene>
<evidence type="ECO:0008006" key="7">
    <source>
        <dbReference type="Google" id="ProtNLM"/>
    </source>
</evidence>
<dbReference type="InterPro" id="IPR014720">
    <property type="entry name" value="dsRBD_dom"/>
</dbReference>
<dbReference type="SMART" id="SM00358">
    <property type="entry name" value="DSRM"/>
    <property type="match status" value="2"/>
</dbReference>
<dbReference type="PROSITE" id="PS50141">
    <property type="entry name" value="A_DEAMIN_EDITASE"/>
    <property type="match status" value="1"/>
</dbReference>
<feature type="region of interest" description="Disordered" evidence="2">
    <location>
        <begin position="174"/>
        <end position="200"/>
    </location>
</feature>
<feature type="domain" description="DRBM" evidence="3">
    <location>
        <begin position="199"/>
        <end position="265"/>
    </location>
</feature>
<evidence type="ECO:0000256" key="2">
    <source>
        <dbReference type="SAM" id="MobiDB-lite"/>
    </source>
</evidence>
<dbReference type="GO" id="GO:0003726">
    <property type="term" value="F:double-stranded RNA adenosine deaminase activity"/>
    <property type="evidence" value="ECO:0007669"/>
    <property type="project" value="TreeGrafter"/>
</dbReference>
<organism evidence="5 6">
    <name type="scientific">Frieseomelitta varia</name>
    <dbReference type="NCBI Taxonomy" id="561572"/>
    <lineage>
        <taxon>Eukaryota</taxon>
        <taxon>Metazoa</taxon>
        <taxon>Ecdysozoa</taxon>
        <taxon>Arthropoda</taxon>
        <taxon>Hexapoda</taxon>
        <taxon>Insecta</taxon>
        <taxon>Pterygota</taxon>
        <taxon>Neoptera</taxon>
        <taxon>Endopterygota</taxon>
        <taxon>Hymenoptera</taxon>
        <taxon>Apocrita</taxon>
        <taxon>Aculeata</taxon>
        <taxon>Apoidea</taxon>
        <taxon>Anthophila</taxon>
        <taxon>Apidae</taxon>
        <taxon>Frieseomelitta</taxon>
    </lineage>
</organism>
<keyword evidence="6" id="KW-1185">Reference proteome</keyword>
<evidence type="ECO:0000259" key="3">
    <source>
        <dbReference type="PROSITE" id="PS50137"/>
    </source>
</evidence>
<dbReference type="GO" id="GO:0006396">
    <property type="term" value="P:RNA processing"/>
    <property type="evidence" value="ECO:0007669"/>
    <property type="project" value="InterPro"/>
</dbReference>
<comment type="caution">
    <text evidence="5">The sequence shown here is derived from an EMBL/GenBank/DDBJ whole genome shotgun (WGS) entry which is preliminary data.</text>
</comment>
<proteinExistence type="predicted"/>
<evidence type="ECO:0000313" key="5">
    <source>
        <dbReference type="EMBL" id="KAF3426446.1"/>
    </source>
</evidence>
<dbReference type="GO" id="GO:0010468">
    <property type="term" value="P:regulation of gene expression"/>
    <property type="evidence" value="ECO:0007669"/>
    <property type="project" value="UniProtKB-ARBA"/>
</dbReference>
<feature type="domain" description="A to I editase" evidence="4">
    <location>
        <begin position="460"/>
        <end position="782"/>
    </location>
</feature>